<name>A0A1I7VDE8_LOALO</name>
<sequence length="66" mass="7583">MCFAVEGFFRDGLEKVGDDDELRFFCRNFVVVNKGNESQAPYLQENSSCQRYAVCQWSIFGTDTTL</sequence>
<reference evidence="1" key="1">
    <citation type="submission" date="2012-04" db="EMBL/GenBank/DDBJ databases">
        <title>The Genome Sequence of Loa loa.</title>
        <authorList>
            <consortium name="The Broad Institute Genome Sequencing Platform"/>
            <consortium name="Broad Institute Genome Sequencing Center for Infectious Disease"/>
            <person name="Nutman T.B."/>
            <person name="Fink D.L."/>
            <person name="Russ C."/>
            <person name="Young S."/>
            <person name="Zeng Q."/>
            <person name="Gargeya S."/>
            <person name="Alvarado L."/>
            <person name="Berlin A."/>
            <person name="Chapman S.B."/>
            <person name="Chen Z."/>
            <person name="Freedman E."/>
            <person name="Gellesch M."/>
            <person name="Goldberg J."/>
            <person name="Griggs A."/>
            <person name="Gujja S."/>
            <person name="Heilman E.R."/>
            <person name="Heiman D."/>
            <person name="Howarth C."/>
            <person name="Mehta T."/>
            <person name="Neiman D."/>
            <person name="Pearson M."/>
            <person name="Roberts A."/>
            <person name="Saif S."/>
            <person name="Shea T."/>
            <person name="Shenoy N."/>
            <person name="Sisk P."/>
            <person name="Stolte C."/>
            <person name="Sykes S."/>
            <person name="White J."/>
            <person name="Yandava C."/>
            <person name="Haas B."/>
            <person name="Henn M.R."/>
            <person name="Nusbaum C."/>
            <person name="Birren B."/>
        </authorList>
    </citation>
    <scope>NUCLEOTIDE SEQUENCE [LARGE SCALE GENOMIC DNA]</scope>
</reference>
<dbReference type="Proteomes" id="UP000095285">
    <property type="component" value="Unassembled WGS sequence"/>
</dbReference>
<protein>
    <submittedName>
        <fullName evidence="2">Myotubularin phosphatase domain-containing protein</fullName>
    </submittedName>
</protein>
<organism evidence="1 2">
    <name type="scientific">Loa loa</name>
    <name type="common">Eye worm</name>
    <name type="synonym">Filaria loa</name>
    <dbReference type="NCBI Taxonomy" id="7209"/>
    <lineage>
        <taxon>Eukaryota</taxon>
        <taxon>Metazoa</taxon>
        <taxon>Ecdysozoa</taxon>
        <taxon>Nematoda</taxon>
        <taxon>Chromadorea</taxon>
        <taxon>Rhabditida</taxon>
        <taxon>Spirurina</taxon>
        <taxon>Spiruromorpha</taxon>
        <taxon>Filarioidea</taxon>
        <taxon>Onchocercidae</taxon>
        <taxon>Loa</taxon>
    </lineage>
</organism>
<dbReference type="STRING" id="7209.A0A1I7VDE8"/>
<evidence type="ECO:0000313" key="2">
    <source>
        <dbReference type="WBParaSite" id="EN70_1287"/>
    </source>
</evidence>
<evidence type="ECO:0000313" key="1">
    <source>
        <dbReference type="Proteomes" id="UP000095285"/>
    </source>
</evidence>
<accession>A0A1I7VDE8</accession>
<dbReference type="AlphaFoldDB" id="A0A1I7VDE8"/>
<reference evidence="2" key="2">
    <citation type="submission" date="2016-11" db="UniProtKB">
        <authorList>
            <consortium name="WormBaseParasite"/>
        </authorList>
    </citation>
    <scope>IDENTIFICATION</scope>
</reference>
<proteinExistence type="predicted"/>
<dbReference type="WBParaSite" id="EN70_1287">
    <property type="protein sequence ID" value="EN70_1287"/>
    <property type="gene ID" value="EN70_1287"/>
</dbReference>
<keyword evidence="1" id="KW-1185">Reference proteome</keyword>